<dbReference type="PANTHER" id="PTHR30124:SF0">
    <property type="entry name" value="MEMBRANE-BOUND LYTIC MUREIN TRANSGLYCOSYLASE A"/>
    <property type="match status" value="1"/>
</dbReference>
<dbReference type="PANTHER" id="PTHR30124">
    <property type="entry name" value="MEMBRANE-BOUND LYTIC MUREIN TRANSGLYCOSYLASE A"/>
    <property type="match status" value="1"/>
</dbReference>
<keyword evidence="2" id="KW-0456">Lyase</keyword>
<accession>A0A4U9IIN9</accession>
<dbReference type="Gene3D" id="2.40.40.10">
    <property type="entry name" value="RlpA-like domain"/>
    <property type="match status" value="1"/>
</dbReference>
<protein>
    <submittedName>
        <fullName evidence="2">Membrane-bound lytic murein transglycosylase A</fullName>
        <ecNumber evidence="2">4.2.2.-</ecNumber>
    </submittedName>
</protein>
<dbReference type="Proteomes" id="UP000310719">
    <property type="component" value="Chromosome"/>
</dbReference>
<sequence>MVPRMPCITPYRIGYAPGADTRTMRQYGIDAWQMEGTDNYGNVQFTGYYTPVVQARHTAQGEFKYPIYRMPPKRGRLPSRAEIYSGALSDQLHPGLQQLADG</sequence>
<evidence type="ECO:0000313" key="3">
    <source>
        <dbReference type="Proteomes" id="UP000310719"/>
    </source>
</evidence>
<name>A0A4U9IIN9_9ENTR</name>
<evidence type="ECO:0000259" key="1">
    <source>
        <dbReference type="Pfam" id="PF03562"/>
    </source>
</evidence>
<dbReference type="AlphaFoldDB" id="A0A4U9IIN9"/>
<dbReference type="Gene3D" id="2.40.240.50">
    <property type="entry name" value="Barwin-like endoglucanases"/>
    <property type="match status" value="1"/>
</dbReference>
<dbReference type="InterPro" id="IPR005300">
    <property type="entry name" value="MltA_B"/>
</dbReference>
<dbReference type="EMBL" id="LR590464">
    <property type="protein sequence ID" value="VTP77116.1"/>
    <property type="molecule type" value="Genomic_DNA"/>
</dbReference>
<dbReference type="GO" id="GO:0004553">
    <property type="term" value="F:hydrolase activity, hydrolyzing O-glycosyl compounds"/>
    <property type="evidence" value="ECO:0007669"/>
    <property type="project" value="InterPro"/>
</dbReference>
<dbReference type="InterPro" id="IPR036908">
    <property type="entry name" value="RlpA-like_sf"/>
</dbReference>
<reference evidence="2 3" key="1">
    <citation type="submission" date="2019-05" db="EMBL/GenBank/DDBJ databases">
        <authorList>
            <consortium name="Pathogen Informatics"/>
        </authorList>
    </citation>
    <scope>NUCLEOTIDE SEQUENCE [LARGE SCALE GENOMIC DNA]</scope>
    <source>
        <strain evidence="2 3">NCTC13032</strain>
    </source>
</reference>
<organism evidence="2 3">
    <name type="scientific">Leclercia adecarboxylata</name>
    <dbReference type="NCBI Taxonomy" id="83655"/>
    <lineage>
        <taxon>Bacteria</taxon>
        <taxon>Pseudomonadati</taxon>
        <taxon>Pseudomonadota</taxon>
        <taxon>Gammaproteobacteria</taxon>
        <taxon>Enterobacterales</taxon>
        <taxon>Enterobacteriaceae</taxon>
        <taxon>Leclercia</taxon>
    </lineage>
</organism>
<dbReference type="Pfam" id="PF03562">
    <property type="entry name" value="MltA"/>
    <property type="match status" value="1"/>
</dbReference>
<gene>
    <name evidence="2" type="primary">mltA_2</name>
    <name evidence="2" type="ORF">NCTC13032_05923</name>
</gene>
<dbReference type="InterPro" id="IPR026044">
    <property type="entry name" value="MltA"/>
</dbReference>
<dbReference type="EC" id="4.2.2.-" evidence="2"/>
<dbReference type="SUPFAM" id="SSF50685">
    <property type="entry name" value="Barwin-like endoglucanases"/>
    <property type="match status" value="1"/>
</dbReference>
<dbReference type="GO" id="GO:0009253">
    <property type="term" value="P:peptidoglycan catabolic process"/>
    <property type="evidence" value="ECO:0007669"/>
    <property type="project" value="TreeGrafter"/>
</dbReference>
<evidence type="ECO:0000313" key="2">
    <source>
        <dbReference type="EMBL" id="VTP77116.1"/>
    </source>
</evidence>
<proteinExistence type="predicted"/>
<feature type="domain" description="Lytic transglycosylase MltA" evidence="1">
    <location>
        <begin position="45"/>
        <end position="73"/>
    </location>
</feature>
<dbReference type="GO" id="GO:0008933">
    <property type="term" value="F:peptidoglycan lytic transglycosylase activity"/>
    <property type="evidence" value="ECO:0007669"/>
    <property type="project" value="TreeGrafter"/>
</dbReference>